<protein>
    <submittedName>
        <fullName evidence="1">Uncharacterized protein</fullName>
    </submittedName>
</protein>
<organism evidence="1 2">
    <name type="scientific">Dreissena polymorpha</name>
    <name type="common">Zebra mussel</name>
    <name type="synonym">Mytilus polymorpha</name>
    <dbReference type="NCBI Taxonomy" id="45954"/>
    <lineage>
        <taxon>Eukaryota</taxon>
        <taxon>Metazoa</taxon>
        <taxon>Spiralia</taxon>
        <taxon>Lophotrochozoa</taxon>
        <taxon>Mollusca</taxon>
        <taxon>Bivalvia</taxon>
        <taxon>Autobranchia</taxon>
        <taxon>Heteroconchia</taxon>
        <taxon>Euheterodonta</taxon>
        <taxon>Imparidentia</taxon>
        <taxon>Neoheterodontei</taxon>
        <taxon>Myida</taxon>
        <taxon>Dreissenoidea</taxon>
        <taxon>Dreissenidae</taxon>
        <taxon>Dreissena</taxon>
    </lineage>
</organism>
<keyword evidence="2" id="KW-1185">Reference proteome</keyword>
<comment type="caution">
    <text evidence="1">The sequence shown here is derived from an EMBL/GenBank/DDBJ whole genome shotgun (WGS) entry which is preliminary data.</text>
</comment>
<accession>A0A9D4KUQ0</accession>
<proteinExistence type="predicted"/>
<evidence type="ECO:0000313" key="1">
    <source>
        <dbReference type="EMBL" id="KAH3846220.1"/>
    </source>
</evidence>
<dbReference type="Proteomes" id="UP000828390">
    <property type="component" value="Unassembled WGS sequence"/>
</dbReference>
<sequence>MHKIQMFTVGTGKLVMGMNYQLTHSCYGIAHHQGMLYITTSQALYQYTTTGTLVRTLYEDKTNNPSGMYVHLSSKYDQH</sequence>
<dbReference type="SUPFAM" id="SSF63825">
    <property type="entry name" value="YWTD domain"/>
    <property type="match status" value="1"/>
</dbReference>
<dbReference type="AlphaFoldDB" id="A0A9D4KUQ0"/>
<gene>
    <name evidence="1" type="ORF">DPMN_088519</name>
</gene>
<reference evidence="1" key="2">
    <citation type="submission" date="2020-11" db="EMBL/GenBank/DDBJ databases">
        <authorList>
            <person name="McCartney M.A."/>
            <person name="Auch B."/>
            <person name="Kono T."/>
            <person name="Mallez S."/>
            <person name="Becker A."/>
            <person name="Gohl D.M."/>
            <person name="Silverstein K.A.T."/>
            <person name="Koren S."/>
            <person name="Bechman K.B."/>
            <person name="Herman A."/>
            <person name="Abrahante J.E."/>
            <person name="Garbe J."/>
        </authorList>
    </citation>
    <scope>NUCLEOTIDE SEQUENCE</scope>
    <source>
        <strain evidence="1">Duluth1</strain>
        <tissue evidence="1">Whole animal</tissue>
    </source>
</reference>
<evidence type="ECO:0000313" key="2">
    <source>
        <dbReference type="Proteomes" id="UP000828390"/>
    </source>
</evidence>
<dbReference type="EMBL" id="JAIWYP010000003">
    <property type="protein sequence ID" value="KAH3846220.1"/>
    <property type="molecule type" value="Genomic_DNA"/>
</dbReference>
<name>A0A9D4KUQ0_DREPO</name>
<reference evidence="1" key="1">
    <citation type="journal article" date="2019" name="bioRxiv">
        <title>The Genome of the Zebra Mussel, Dreissena polymorpha: A Resource for Invasive Species Research.</title>
        <authorList>
            <person name="McCartney M.A."/>
            <person name="Auch B."/>
            <person name="Kono T."/>
            <person name="Mallez S."/>
            <person name="Zhang Y."/>
            <person name="Obille A."/>
            <person name="Becker A."/>
            <person name="Abrahante J.E."/>
            <person name="Garbe J."/>
            <person name="Badalamenti J.P."/>
            <person name="Herman A."/>
            <person name="Mangelson H."/>
            <person name="Liachko I."/>
            <person name="Sullivan S."/>
            <person name="Sone E.D."/>
            <person name="Koren S."/>
            <person name="Silverstein K.A.T."/>
            <person name="Beckman K.B."/>
            <person name="Gohl D.M."/>
        </authorList>
    </citation>
    <scope>NUCLEOTIDE SEQUENCE</scope>
    <source>
        <strain evidence="1">Duluth1</strain>
        <tissue evidence="1">Whole animal</tissue>
    </source>
</reference>